<reference evidence="8 9" key="1">
    <citation type="submission" date="2023-10" db="EMBL/GenBank/DDBJ databases">
        <title>Characteristics and mechanism of a salt-tolerant marine origin heterotrophic nitrifying- aerobic denitrifying bacteria Marinobacter xestospongiae HN1.</title>
        <authorList>
            <person name="Qi R."/>
        </authorList>
    </citation>
    <scope>NUCLEOTIDE SEQUENCE [LARGE SCALE GENOMIC DNA]</scope>
    <source>
        <strain evidence="8 9">HN1</strain>
    </source>
</reference>
<feature type="domain" description="PpiC" evidence="7">
    <location>
        <begin position="110"/>
        <end position="211"/>
    </location>
</feature>
<dbReference type="Gene3D" id="3.10.50.40">
    <property type="match status" value="1"/>
</dbReference>
<protein>
    <recommendedName>
        <fullName evidence="3">peptidylprolyl isomerase</fullName>
        <ecNumber evidence="3">5.2.1.8</ecNumber>
    </recommendedName>
</protein>
<dbReference type="SUPFAM" id="SSF54534">
    <property type="entry name" value="FKBP-like"/>
    <property type="match status" value="1"/>
</dbReference>
<evidence type="ECO:0000259" key="7">
    <source>
        <dbReference type="PROSITE" id="PS50198"/>
    </source>
</evidence>
<evidence type="ECO:0000256" key="2">
    <source>
        <dbReference type="ARBA" id="ARBA00007656"/>
    </source>
</evidence>
<dbReference type="PANTHER" id="PTHR47245">
    <property type="entry name" value="PEPTIDYLPROLYL ISOMERASE"/>
    <property type="match status" value="1"/>
</dbReference>
<feature type="region of interest" description="Disordered" evidence="6">
    <location>
        <begin position="1"/>
        <end position="20"/>
    </location>
</feature>
<comment type="similarity">
    <text evidence="2">Belongs to the PpiC/parvulin rotamase family.</text>
</comment>
<dbReference type="InterPro" id="IPR000297">
    <property type="entry name" value="PPIase_PpiC"/>
</dbReference>
<keyword evidence="5 8" id="KW-0413">Isomerase</keyword>
<dbReference type="InterPro" id="IPR050245">
    <property type="entry name" value="PrsA_foldase"/>
</dbReference>
<comment type="caution">
    <text evidence="8">The sequence shown here is derived from an EMBL/GenBank/DDBJ whole genome shotgun (WGS) entry which is preliminary data.</text>
</comment>
<dbReference type="PROSITE" id="PS01096">
    <property type="entry name" value="PPIC_PPIASE_1"/>
    <property type="match status" value="1"/>
</dbReference>
<evidence type="ECO:0000313" key="9">
    <source>
        <dbReference type="Proteomes" id="UP001269819"/>
    </source>
</evidence>
<dbReference type="InterPro" id="IPR027304">
    <property type="entry name" value="Trigger_fact/SurA_dom_sf"/>
</dbReference>
<dbReference type="GO" id="GO:0003755">
    <property type="term" value="F:peptidyl-prolyl cis-trans isomerase activity"/>
    <property type="evidence" value="ECO:0007669"/>
    <property type="project" value="UniProtKB-EC"/>
</dbReference>
<dbReference type="EMBL" id="JAWIIJ010000022">
    <property type="protein sequence ID" value="MDV2080920.1"/>
    <property type="molecule type" value="Genomic_DNA"/>
</dbReference>
<evidence type="ECO:0000256" key="5">
    <source>
        <dbReference type="PROSITE-ProRule" id="PRU00278"/>
    </source>
</evidence>
<dbReference type="PROSITE" id="PS50198">
    <property type="entry name" value="PPIC_PPIASE_2"/>
    <property type="match status" value="1"/>
</dbReference>
<proteinExistence type="inferred from homology"/>
<name>A0ABU3W302_9GAMM</name>
<evidence type="ECO:0000256" key="6">
    <source>
        <dbReference type="SAM" id="MobiDB-lite"/>
    </source>
</evidence>
<keyword evidence="4 5" id="KW-0697">Rotamase</keyword>
<evidence type="ECO:0000256" key="4">
    <source>
        <dbReference type="ARBA" id="ARBA00023110"/>
    </source>
</evidence>
<dbReference type="InterPro" id="IPR023058">
    <property type="entry name" value="PPIase_PpiC_CS"/>
</dbReference>
<dbReference type="EC" id="5.2.1.8" evidence="3"/>
<evidence type="ECO:0000313" key="8">
    <source>
        <dbReference type="EMBL" id="MDV2080920.1"/>
    </source>
</evidence>
<keyword evidence="9" id="KW-1185">Reference proteome</keyword>
<dbReference type="PANTHER" id="PTHR47245:SF2">
    <property type="entry name" value="PEPTIDYL-PROLYL CIS-TRANS ISOMERASE HP_0175-RELATED"/>
    <property type="match status" value="1"/>
</dbReference>
<dbReference type="SUPFAM" id="SSF109998">
    <property type="entry name" value="Triger factor/SurA peptide-binding domain-like"/>
    <property type="match status" value="1"/>
</dbReference>
<organism evidence="8 9">
    <name type="scientific">Marinobacter xestospongiae</name>
    <dbReference type="NCBI Taxonomy" id="994319"/>
    <lineage>
        <taxon>Bacteria</taxon>
        <taxon>Pseudomonadati</taxon>
        <taxon>Pseudomonadota</taxon>
        <taxon>Gammaproteobacteria</taxon>
        <taxon>Pseudomonadales</taxon>
        <taxon>Marinobacteraceae</taxon>
        <taxon>Marinobacter</taxon>
    </lineage>
</organism>
<evidence type="ECO:0000256" key="3">
    <source>
        <dbReference type="ARBA" id="ARBA00013194"/>
    </source>
</evidence>
<accession>A0ABU3W302</accession>
<dbReference type="RefSeq" id="WP_316975253.1">
    <property type="nucleotide sequence ID" value="NZ_JAWIIJ010000022.1"/>
</dbReference>
<evidence type="ECO:0000256" key="1">
    <source>
        <dbReference type="ARBA" id="ARBA00000971"/>
    </source>
</evidence>
<dbReference type="InterPro" id="IPR046357">
    <property type="entry name" value="PPIase_dom_sf"/>
</dbReference>
<sequence>MQLIPTGEADKPRNQFPPVSVGETLIPEADIAAELQHHPATEVSEAWHQAARSLVVRELLRQDARRQGISGDNEEAVTSRLLEQQLAIPDPDDADCRRYYDANPERFRSPTLLAASHILLPAAPDDGEERQRQQRLGEELLALLSQGEASFEALAREHSACESRHQGGSLGQLVPGQTVTEFERPLWHLPEGIASTLIESRYGWHLVRIDQRIEGRMLPFEQAKPRVRQLLLEGSTRRALRQYLLVLAAELGVEGVDLEVSGSPLLQ</sequence>
<gene>
    <name evidence="8" type="ORF">RYS15_19705</name>
</gene>
<dbReference type="Pfam" id="PF00639">
    <property type="entry name" value="Rotamase"/>
    <property type="match status" value="1"/>
</dbReference>
<dbReference type="Proteomes" id="UP001269819">
    <property type="component" value="Unassembled WGS sequence"/>
</dbReference>
<comment type="catalytic activity">
    <reaction evidence="1">
        <text>[protein]-peptidylproline (omega=180) = [protein]-peptidylproline (omega=0)</text>
        <dbReference type="Rhea" id="RHEA:16237"/>
        <dbReference type="Rhea" id="RHEA-COMP:10747"/>
        <dbReference type="Rhea" id="RHEA-COMP:10748"/>
        <dbReference type="ChEBI" id="CHEBI:83833"/>
        <dbReference type="ChEBI" id="CHEBI:83834"/>
        <dbReference type="EC" id="5.2.1.8"/>
    </reaction>
</comment>